<keyword evidence="1" id="KW-0472">Membrane</keyword>
<comment type="caution">
    <text evidence="2">The sequence shown here is derived from an EMBL/GenBank/DDBJ whole genome shotgun (WGS) entry which is preliminary data.</text>
</comment>
<keyword evidence="3" id="KW-1185">Reference proteome</keyword>
<keyword evidence="1" id="KW-0812">Transmembrane</keyword>
<feature type="transmembrane region" description="Helical" evidence="1">
    <location>
        <begin position="12"/>
        <end position="29"/>
    </location>
</feature>
<protein>
    <submittedName>
        <fullName evidence="2">Uncharacterized protein</fullName>
    </submittedName>
</protein>
<reference evidence="2 3" key="1">
    <citation type="submission" date="2020-07" db="EMBL/GenBank/DDBJ databases">
        <title>Transfer of Campylobacter canadensis to the novel genus Avispirillum gen. nov., that also includes two novel species recovered from migratory waterfowl: Avispirillum anseris sp. nov. and Avispirillum brantae sp. nov.</title>
        <authorList>
            <person name="Miller W.G."/>
            <person name="Chapman M.H."/>
            <person name="Yee E."/>
            <person name="Inglis G.D."/>
        </authorList>
    </citation>
    <scope>NUCLEOTIDE SEQUENCE [LARGE SCALE GENOMIC DNA]</scope>
    <source>
        <strain evidence="2 3">L283</strain>
    </source>
</reference>
<evidence type="ECO:0000256" key="1">
    <source>
        <dbReference type="SAM" id="Phobius"/>
    </source>
</evidence>
<proteinExistence type="predicted"/>
<dbReference type="RefSeq" id="WP_224325394.1">
    <property type="nucleotide sequence ID" value="NZ_JACGBB010000011.1"/>
</dbReference>
<organism evidence="2 3">
    <name type="scientific">Campylobacter canadensis</name>
    <dbReference type="NCBI Taxonomy" id="449520"/>
    <lineage>
        <taxon>Bacteria</taxon>
        <taxon>Pseudomonadati</taxon>
        <taxon>Campylobacterota</taxon>
        <taxon>Epsilonproteobacteria</taxon>
        <taxon>Campylobacterales</taxon>
        <taxon>Campylobacteraceae</taxon>
        <taxon>Campylobacter</taxon>
    </lineage>
</organism>
<evidence type="ECO:0000313" key="3">
    <source>
        <dbReference type="Proteomes" id="UP000786183"/>
    </source>
</evidence>
<gene>
    <name evidence="2" type="ORF">AVCANL283_05815</name>
</gene>
<dbReference type="EMBL" id="JACGBB010000011">
    <property type="protein sequence ID" value="MBZ7987615.1"/>
    <property type="molecule type" value="Genomic_DNA"/>
</dbReference>
<dbReference type="Proteomes" id="UP000786183">
    <property type="component" value="Unassembled WGS sequence"/>
</dbReference>
<name>A0ABS7WS80_9BACT</name>
<accession>A0ABS7WS80</accession>
<sequence>MKDLLKELGKLSFDFAKVIFALAIITPVLKDESFNYWSIIATIVCVAFGSACIYKGGKNGNA</sequence>
<keyword evidence="1" id="KW-1133">Transmembrane helix</keyword>
<feature type="transmembrane region" description="Helical" evidence="1">
    <location>
        <begin position="35"/>
        <end position="54"/>
    </location>
</feature>
<evidence type="ECO:0000313" key="2">
    <source>
        <dbReference type="EMBL" id="MBZ7987615.1"/>
    </source>
</evidence>